<dbReference type="Proteomes" id="UP000051521">
    <property type="component" value="Unassembled WGS sequence"/>
</dbReference>
<feature type="region of interest" description="Disordered" evidence="1">
    <location>
        <begin position="122"/>
        <end position="142"/>
    </location>
</feature>
<sequence length="152" mass="17251">MANVDLSKPKVPTQAPKWLGTYGKYLWPKIANYLNKNPKILRADEYLVQQYCSAYDLYRTAYDDIQENGIQQAIYKTSVNPVNGDIVNKDFMGFRKNPAYQVLSDSLNKMASIGHELGLSPKARSELSELSEPTDNKKSISDSMREFFNAKS</sequence>
<accession>I7LFV1</accession>
<dbReference type="PATRIC" id="fig|1423751.3.peg.424"/>
<evidence type="ECO:0000256" key="1">
    <source>
        <dbReference type="SAM" id="MobiDB-lite"/>
    </source>
</evidence>
<organism evidence="2 4">
    <name type="scientific">Lactobacillus gigeriorum DSM 23908 = CRBIP 24.85</name>
    <dbReference type="NCBI Taxonomy" id="1423751"/>
    <lineage>
        <taxon>Bacteria</taxon>
        <taxon>Bacillati</taxon>
        <taxon>Bacillota</taxon>
        <taxon>Bacilli</taxon>
        <taxon>Lactobacillales</taxon>
        <taxon>Lactobacillaceae</taxon>
        <taxon>Lactobacillus</taxon>
    </lineage>
</organism>
<keyword evidence="5" id="KW-1185">Reference proteome</keyword>
<dbReference type="Proteomes" id="UP000009326">
    <property type="component" value="Unassembled WGS sequence"/>
</dbReference>
<name>I7LFV1_9LACO</name>
<dbReference type="OrthoDB" id="2146193at2"/>
<evidence type="ECO:0000313" key="2">
    <source>
        <dbReference type="EMBL" id="CCI86988.1"/>
    </source>
</evidence>
<dbReference type="EMBL" id="CAKC01000044">
    <property type="protein sequence ID" value="CCI86988.1"/>
    <property type="molecule type" value="Genomic_DNA"/>
</dbReference>
<evidence type="ECO:0000313" key="5">
    <source>
        <dbReference type="Proteomes" id="UP000051521"/>
    </source>
</evidence>
<protein>
    <submittedName>
        <fullName evidence="2">Orf152 gp</fullName>
    </submittedName>
</protein>
<evidence type="ECO:0000313" key="3">
    <source>
        <dbReference type="EMBL" id="KRN11999.1"/>
    </source>
</evidence>
<gene>
    <name evidence="2" type="ORF">BN52_01390</name>
    <name evidence="3" type="ORF">FC38_GL000402</name>
</gene>
<proteinExistence type="predicted"/>
<reference evidence="3 5" key="2">
    <citation type="journal article" date="2015" name="Genome Announc.">
        <title>Expanding the biotechnology potential of lactobacilli through comparative genomics of 213 strains and associated genera.</title>
        <authorList>
            <person name="Sun Z."/>
            <person name="Harris H.M."/>
            <person name="McCann A."/>
            <person name="Guo C."/>
            <person name="Argimon S."/>
            <person name="Zhang W."/>
            <person name="Yang X."/>
            <person name="Jeffery I.B."/>
            <person name="Cooney J.C."/>
            <person name="Kagawa T.F."/>
            <person name="Liu W."/>
            <person name="Song Y."/>
            <person name="Salvetti E."/>
            <person name="Wrobel A."/>
            <person name="Rasinkangas P."/>
            <person name="Parkhill J."/>
            <person name="Rea M.C."/>
            <person name="O'Sullivan O."/>
            <person name="Ritari J."/>
            <person name="Douillard F.P."/>
            <person name="Paul Ross R."/>
            <person name="Yang R."/>
            <person name="Briner A.E."/>
            <person name="Felis G.E."/>
            <person name="de Vos W.M."/>
            <person name="Barrangou R."/>
            <person name="Klaenhammer T.R."/>
            <person name="Caufield P.W."/>
            <person name="Cui Y."/>
            <person name="Zhang H."/>
            <person name="O'Toole P.W."/>
        </authorList>
    </citation>
    <scope>NUCLEOTIDE SEQUENCE [LARGE SCALE GENOMIC DNA]</scope>
    <source>
        <strain evidence="3 5">DSM 23908</strain>
    </source>
</reference>
<dbReference type="InterPro" id="IPR006448">
    <property type="entry name" value="Phage_term_ssu_P27"/>
</dbReference>
<dbReference type="AlphaFoldDB" id="I7LFV1"/>
<comment type="caution">
    <text evidence="2">The sequence shown here is derived from an EMBL/GenBank/DDBJ whole genome shotgun (WGS) entry which is preliminary data.</text>
</comment>
<reference evidence="2 4" key="1">
    <citation type="submission" date="2012-06" db="EMBL/GenBank/DDBJ databases">
        <title>Draft genome sequence of Lactobacillus gigeriorum CRBIP 24.85T, isolated from chicken crop.</title>
        <authorList>
            <person name="Cousin S."/>
            <person name="Ma L."/>
            <person name="Creno S."/>
            <person name="Clermont D."/>
            <person name="Loux V."/>
            <person name="Bizet C."/>
            <person name="Bouchier C."/>
        </authorList>
    </citation>
    <scope>NUCLEOTIDE SEQUENCE [LARGE SCALE GENOMIC DNA]</scope>
    <source>
        <strain evidence="4">CRBIP 24.85T</strain>
        <strain evidence="2">Type strain: CRBIP 24.85</strain>
    </source>
</reference>
<dbReference type="RefSeq" id="WP_008473085.1">
    <property type="nucleotide sequence ID" value="NZ_AYZO01000014.1"/>
</dbReference>
<dbReference type="NCBIfam" id="TIGR01558">
    <property type="entry name" value="sm_term_P27"/>
    <property type="match status" value="1"/>
</dbReference>
<dbReference type="STRING" id="1423751.FC38_GL000402"/>
<dbReference type="Pfam" id="PF05119">
    <property type="entry name" value="Terminase_4"/>
    <property type="match status" value="1"/>
</dbReference>
<dbReference type="EMBL" id="AYZO01000014">
    <property type="protein sequence ID" value="KRN11999.1"/>
    <property type="molecule type" value="Genomic_DNA"/>
</dbReference>
<evidence type="ECO:0000313" key="4">
    <source>
        <dbReference type="Proteomes" id="UP000009326"/>
    </source>
</evidence>